<reference evidence="3" key="1">
    <citation type="journal article" date="2008" name="Genome Res.">
        <title>The genome of Pelotomaculum thermopropionicum reveals niche-associated evolution in anaerobic microbiota.</title>
        <authorList>
            <person name="Kosaka T."/>
            <person name="Kato S."/>
            <person name="Shimoyama T."/>
            <person name="Ishii S."/>
            <person name="Abe T."/>
            <person name="Watanabe K."/>
        </authorList>
    </citation>
    <scope>NUCLEOTIDE SEQUENCE [LARGE SCALE GENOMIC DNA]</scope>
    <source>
        <strain evidence="3">DSM 13744 / JCM 10971 / SI</strain>
    </source>
</reference>
<name>A5D425_PELTS</name>
<keyword evidence="3" id="KW-1185">Reference proteome</keyword>
<evidence type="ECO:0000256" key="1">
    <source>
        <dbReference type="SAM" id="Phobius"/>
    </source>
</evidence>
<sequence>MAKSFKSYGSIWVLVLLLLVGGLAGSAAGNALAPAVPWLRAASVIGLEPSTLDLHFFKLTFGFTIALGPLTALGLIIGYLAYRRL</sequence>
<gene>
    <name evidence="2" type="ordered locus">PTH_0814</name>
</gene>
<evidence type="ECO:0000313" key="3">
    <source>
        <dbReference type="Proteomes" id="UP000006556"/>
    </source>
</evidence>
<dbReference type="eggNOG" id="ENOG50331SY">
    <property type="taxonomic scope" value="Bacteria"/>
</dbReference>
<evidence type="ECO:0000313" key="2">
    <source>
        <dbReference type="EMBL" id="BAF58995.1"/>
    </source>
</evidence>
<proteinExistence type="predicted"/>
<evidence type="ECO:0008006" key="4">
    <source>
        <dbReference type="Google" id="ProtNLM"/>
    </source>
</evidence>
<keyword evidence="1" id="KW-0472">Membrane</keyword>
<protein>
    <recommendedName>
        <fullName evidence="4">DUF4321 domain-containing protein</fullName>
    </recommendedName>
</protein>
<dbReference type="EMBL" id="AP009389">
    <property type="protein sequence ID" value="BAF58995.1"/>
    <property type="molecule type" value="Genomic_DNA"/>
</dbReference>
<dbReference type="Proteomes" id="UP000006556">
    <property type="component" value="Chromosome"/>
</dbReference>
<dbReference type="HOGENOM" id="CLU_166657_4_0_9"/>
<dbReference type="AlphaFoldDB" id="A5D425"/>
<keyword evidence="1" id="KW-1133">Transmembrane helix</keyword>
<dbReference type="STRING" id="370438.PTH_0814"/>
<organism evidence="2 3">
    <name type="scientific">Pelotomaculum thermopropionicum (strain DSM 13744 / JCM 10971 / SI)</name>
    <dbReference type="NCBI Taxonomy" id="370438"/>
    <lineage>
        <taxon>Bacteria</taxon>
        <taxon>Bacillati</taxon>
        <taxon>Bacillota</taxon>
        <taxon>Clostridia</taxon>
        <taxon>Eubacteriales</taxon>
        <taxon>Desulfotomaculaceae</taxon>
        <taxon>Pelotomaculum</taxon>
    </lineage>
</organism>
<accession>A5D425</accession>
<keyword evidence="1" id="KW-0812">Transmembrane</keyword>
<feature type="transmembrane region" description="Helical" evidence="1">
    <location>
        <begin position="57"/>
        <end position="82"/>
    </location>
</feature>
<dbReference type="InterPro" id="IPR025470">
    <property type="entry name" value="DUF4321"/>
</dbReference>
<dbReference type="Pfam" id="PF14209">
    <property type="entry name" value="DUF4321"/>
    <property type="match status" value="1"/>
</dbReference>
<dbReference type="KEGG" id="pth:PTH_0814"/>